<protein>
    <submittedName>
        <fullName evidence="8">YihY/virulence factor BrkB family protein</fullName>
    </submittedName>
</protein>
<proteinExistence type="predicted"/>
<dbReference type="PANTHER" id="PTHR30213:SF0">
    <property type="entry name" value="UPF0761 MEMBRANE PROTEIN YIHY"/>
    <property type="match status" value="1"/>
</dbReference>
<feature type="transmembrane region" description="Helical" evidence="7">
    <location>
        <begin position="123"/>
        <end position="141"/>
    </location>
</feature>
<keyword evidence="2" id="KW-1003">Cell membrane</keyword>
<dbReference type="InterPro" id="IPR036388">
    <property type="entry name" value="WH-like_DNA-bd_sf"/>
</dbReference>
<feature type="transmembrane region" description="Helical" evidence="7">
    <location>
        <begin position="170"/>
        <end position="197"/>
    </location>
</feature>
<dbReference type="Pfam" id="PF03631">
    <property type="entry name" value="Virul_fac_BrkB"/>
    <property type="match status" value="1"/>
</dbReference>
<gene>
    <name evidence="8" type="ORF">JM946_27040</name>
</gene>
<reference evidence="8 9" key="1">
    <citation type="journal article" date="2021" name="Int. J. Syst. Evol. Microbiol.">
        <title>Steroidobacter gossypii sp. nov., isolated from soil of cotton cropping field.</title>
        <authorList>
            <person name="Huang R."/>
            <person name="Yang S."/>
            <person name="Zhen C."/>
            <person name="Liu W."/>
        </authorList>
    </citation>
    <scope>NUCLEOTIDE SEQUENCE [LARGE SCALE GENOMIC DNA]</scope>
    <source>
        <strain evidence="8 9">S1-65</strain>
    </source>
</reference>
<sequence length="467" mass="51797">MPPQRTHVTLLEMIAPLLSRLECWLFEPPESIIGRPLWKLTRILRYPYALIRDITRGELTLRAMSLVYTTLLSIVPIIALSFSVLKGLGYHRELEPVLYSFLEPLGDRAYEVTSQVMGFVDNVRGGVLGSIGLMFLLYTLISTVQKVEESFNFVWRVEQPRSFGRRFSEYLSVMVVGPTVIVAALGLIATLASTSFVQTLSEYRPFDTVLLVLGKITPYLLVSGVFTFMYGFVPNTSVRLRAALIGGVSAGAAWAFSGMVMARFVSGATTTAVIYAGFAIVIVALIWLYVSWLILLLGAQLAFYVQNPQYLRPGRGLISLNSSMRERVALSIMYLIVNDYRSAQHRWTVNRLAEHLDLPGAALTPIMDALEKRKLLLLAEDDTWVPARDPHAIELIDVLDAVRHDTAGPRLGKVRDIAPAVEAARTAEHALQNSLKGKTMAELVEEAQHSHVVPTPRAIESNTASRG</sequence>
<evidence type="ECO:0000256" key="3">
    <source>
        <dbReference type="ARBA" id="ARBA00022692"/>
    </source>
</evidence>
<evidence type="ECO:0000313" key="9">
    <source>
        <dbReference type="Proteomes" id="UP000661077"/>
    </source>
</evidence>
<dbReference type="InterPro" id="IPR036390">
    <property type="entry name" value="WH_DNA-bd_sf"/>
</dbReference>
<dbReference type="InterPro" id="IPR017039">
    <property type="entry name" value="Virul_fac_BrkB"/>
</dbReference>
<feature type="transmembrane region" description="Helical" evidence="7">
    <location>
        <begin position="66"/>
        <end position="85"/>
    </location>
</feature>
<name>A0ABS1X5C2_9GAMM</name>
<evidence type="ECO:0000313" key="8">
    <source>
        <dbReference type="EMBL" id="MBM0108405.1"/>
    </source>
</evidence>
<feature type="transmembrane region" description="Helical" evidence="7">
    <location>
        <begin position="242"/>
        <end position="266"/>
    </location>
</feature>
<comment type="subcellular location">
    <subcellularLocation>
        <location evidence="1">Cell membrane</location>
        <topology evidence="1">Multi-pass membrane protein</topology>
    </subcellularLocation>
</comment>
<feature type="transmembrane region" description="Helical" evidence="7">
    <location>
        <begin position="272"/>
        <end position="305"/>
    </location>
</feature>
<evidence type="ECO:0000256" key="1">
    <source>
        <dbReference type="ARBA" id="ARBA00004651"/>
    </source>
</evidence>
<dbReference type="EMBL" id="JAEVLS010000008">
    <property type="protein sequence ID" value="MBM0108405.1"/>
    <property type="molecule type" value="Genomic_DNA"/>
</dbReference>
<dbReference type="Proteomes" id="UP000661077">
    <property type="component" value="Unassembled WGS sequence"/>
</dbReference>
<keyword evidence="3 7" id="KW-0812">Transmembrane</keyword>
<dbReference type="Gene3D" id="1.10.10.10">
    <property type="entry name" value="Winged helix-like DNA-binding domain superfamily/Winged helix DNA-binding domain"/>
    <property type="match status" value="1"/>
</dbReference>
<evidence type="ECO:0000256" key="2">
    <source>
        <dbReference type="ARBA" id="ARBA00022475"/>
    </source>
</evidence>
<feature type="region of interest" description="Disordered" evidence="6">
    <location>
        <begin position="448"/>
        <end position="467"/>
    </location>
</feature>
<evidence type="ECO:0000256" key="6">
    <source>
        <dbReference type="SAM" id="MobiDB-lite"/>
    </source>
</evidence>
<keyword evidence="9" id="KW-1185">Reference proteome</keyword>
<feature type="transmembrane region" description="Helical" evidence="7">
    <location>
        <begin position="209"/>
        <end position="230"/>
    </location>
</feature>
<evidence type="ECO:0000256" key="7">
    <source>
        <dbReference type="SAM" id="Phobius"/>
    </source>
</evidence>
<evidence type="ECO:0000256" key="5">
    <source>
        <dbReference type="ARBA" id="ARBA00023136"/>
    </source>
</evidence>
<dbReference type="SUPFAM" id="SSF46785">
    <property type="entry name" value="Winged helix' DNA-binding domain"/>
    <property type="match status" value="1"/>
</dbReference>
<comment type="caution">
    <text evidence="8">The sequence shown here is derived from an EMBL/GenBank/DDBJ whole genome shotgun (WGS) entry which is preliminary data.</text>
</comment>
<organism evidence="8 9">
    <name type="scientific">Steroidobacter gossypii</name>
    <dbReference type="NCBI Taxonomy" id="2805490"/>
    <lineage>
        <taxon>Bacteria</taxon>
        <taxon>Pseudomonadati</taxon>
        <taxon>Pseudomonadota</taxon>
        <taxon>Gammaproteobacteria</taxon>
        <taxon>Steroidobacterales</taxon>
        <taxon>Steroidobacteraceae</taxon>
        <taxon>Steroidobacter</taxon>
    </lineage>
</organism>
<accession>A0ABS1X5C2</accession>
<dbReference type="PANTHER" id="PTHR30213">
    <property type="entry name" value="INNER MEMBRANE PROTEIN YHJD"/>
    <property type="match status" value="1"/>
</dbReference>
<keyword evidence="4 7" id="KW-1133">Transmembrane helix</keyword>
<evidence type="ECO:0000256" key="4">
    <source>
        <dbReference type="ARBA" id="ARBA00022989"/>
    </source>
</evidence>
<dbReference type="NCBIfam" id="TIGR00765">
    <property type="entry name" value="yihY_not_rbn"/>
    <property type="match status" value="1"/>
</dbReference>
<keyword evidence="5 7" id="KW-0472">Membrane</keyword>
<dbReference type="RefSeq" id="WP_203170569.1">
    <property type="nucleotide sequence ID" value="NZ_JAEVLS010000008.1"/>
</dbReference>